<dbReference type="CDD" id="cd00077">
    <property type="entry name" value="HDc"/>
    <property type="match status" value="1"/>
</dbReference>
<dbReference type="InterPro" id="IPR003607">
    <property type="entry name" value="HD/PDEase_dom"/>
</dbReference>
<dbReference type="RefSeq" id="WP_305732705.1">
    <property type="nucleotide sequence ID" value="NZ_OW150024.1"/>
</dbReference>
<name>A0ABM9DB70_9BACT</name>
<evidence type="ECO:0000313" key="2">
    <source>
        <dbReference type="EMBL" id="CAH2031917.1"/>
    </source>
</evidence>
<proteinExistence type="predicted"/>
<evidence type="ECO:0000259" key="1">
    <source>
        <dbReference type="Pfam" id="PF01966"/>
    </source>
</evidence>
<organism evidence="2 3">
    <name type="scientific">Trichlorobacter ammonificans</name>
    <dbReference type="NCBI Taxonomy" id="2916410"/>
    <lineage>
        <taxon>Bacteria</taxon>
        <taxon>Pseudomonadati</taxon>
        <taxon>Thermodesulfobacteriota</taxon>
        <taxon>Desulfuromonadia</taxon>
        <taxon>Geobacterales</taxon>
        <taxon>Geobacteraceae</taxon>
        <taxon>Trichlorobacter</taxon>
    </lineage>
</organism>
<dbReference type="Proteomes" id="UP001295463">
    <property type="component" value="Chromosome"/>
</dbReference>
<dbReference type="Gene3D" id="1.10.3210.10">
    <property type="entry name" value="Hypothetical protein af1432"/>
    <property type="match status" value="1"/>
</dbReference>
<accession>A0ABM9DB70</accession>
<dbReference type="InterPro" id="IPR006674">
    <property type="entry name" value="HD_domain"/>
</dbReference>
<dbReference type="EMBL" id="OW150024">
    <property type="protein sequence ID" value="CAH2031917.1"/>
    <property type="molecule type" value="Genomic_DNA"/>
</dbReference>
<sequence length="180" mass="19671">MQAVEELLKRYCSPRTTSILMTHGRMIAGKALAACAAAGADAETRRLVIEAAYLHDIGVCRVDAPDIGCSGSEPYIRHGLLGREILEAEGLPLHALISERHTGVGLTVGDITGQGLPLPPRDMLPQSLAERIICYADLFFSKNPERLEEEKTVENIRKSLARFGQDKVAVFEGWLREFGG</sequence>
<keyword evidence="3" id="KW-1185">Reference proteome</keyword>
<dbReference type="SUPFAM" id="SSF109604">
    <property type="entry name" value="HD-domain/PDEase-like"/>
    <property type="match status" value="1"/>
</dbReference>
<dbReference type="Pfam" id="PF01966">
    <property type="entry name" value="HD"/>
    <property type="match status" value="1"/>
</dbReference>
<protein>
    <submittedName>
        <fullName evidence="2">HD_domain domain-containing protein</fullName>
    </submittedName>
</protein>
<evidence type="ECO:0000313" key="3">
    <source>
        <dbReference type="Proteomes" id="UP001295463"/>
    </source>
</evidence>
<feature type="domain" description="HD" evidence="1">
    <location>
        <begin position="37"/>
        <end position="137"/>
    </location>
</feature>
<gene>
    <name evidence="2" type="ORF">GEAMG1_2082</name>
</gene>
<reference evidence="2 3" key="1">
    <citation type="submission" date="2022-03" db="EMBL/GenBank/DDBJ databases">
        <authorList>
            <person name="Koch H."/>
        </authorList>
    </citation>
    <scope>NUCLEOTIDE SEQUENCE [LARGE SCALE GENOMIC DNA]</scope>
    <source>
        <strain evidence="2 3">G1</strain>
    </source>
</reference>